<dbReference type="STRING" id="1121476.SAMN02745751_02347"/>
<reference evidence="16 17" key="1">
    <citation type="submission" date="2016-11" db="EMBL/GenBank/DDBJ databases">
        <authorList>
            <person name="Jaros S."/>
            <person name="Januszkiewicz K."/>
            <person name="Wedrychowicz H."/>
        </authorList>
    </citation>
    <scope>NUCLEOTIDE SEQUENCE [LARGE SCALE GENOMIC DNA]</scope>
    <source>
        <strain evidence="16 17">DSM 17477</strain>
    </source>
</reference>
<keyword evidence="11" id="KW-0406">Ion transport</keyword>
<dbReference type="Pfam" id="PF01554">
    <property type="entry name" value="MatE"/>
    <property type="match status" value="2"/>
</dbReference>
<feature type="transmembrane region" description="Helical" evidence="15">
    <location>
        <begin position="238"/>
        <end position="259"/>
    </location>
</feature>
<dbReference type="GO" id="GO:0015297">
    <property type="term" value="F:antiporter activity"/>
    <property type="evidence" value="ECO:0007669"/>
    <property type="project" value="UniProtKB-KW"/>
</dbReference>
<feature type="transmembrane region" description="Helical" evidence="15">
    <location>
        <begin position="166"/>
        <end position="189"/>
    </location>
</feature>
<dbReference type="PANTHER" id="PTHR43298">
    <property type="entry name" value="MULTIDRUG RESISTANCE PROTEIN NORM-RELATED"/>
    <property type="match status" value="1"/>
</dbReference>
<keyword evidence="7" id="KW-0050">Antiport</keyword>
<dbReference type="OrthoDB" id="9811110at2"/>
<dbReference type="PANTHER" id="PTHR43298:SF2">
    <property type="entry name" value="FMN_FAD EXPORTER YEEO-RELATED"/>
    <property type="match status" value="1"/>
</dbReference>
<keyword evidence="8" id="KW-1003">Cell membrane</keyword>
<dbReference type="InterPro" id="IPR045070">
    <property type="entry name" value="MATE_MepA-like"/>
</dbReference>
<sequence>MNDKRIDILRNHKISSAINAMALPAIVGFLVMGIYNFVDTVFVAWLGTEATSATQVMMPIMMLVSSFGLAFGIGGASYISRLLGMNNSKEANVVASVALYTSVAVGILFAVTGIGFLEPILEFFGADESIMEMSMGYGRFIIMGSMFTMGNMAMNNLLRAEGSAKLSMLGMLAGSVLNIVLDPLFIFTFDMGIEGAAIATTLSQGVNFAILLGWYISKRTVIRISLKNYRPSMRIWGEISKVGIPTFFRQMLFSISLGLLNQGAMDFGGPVLLAAVGLIYKVALIPVYVVFGFGQGFQPVVGYNFGAGSKTRVLESISYTIRVSLGVSAVSAALIVFFGENILMIFKADKDVLEYALLGLKYNALAMVMMAVSNTISIFYQALGRGKESLVLSIARQGIFFIPSVVVLPRIFGETGILLAQLSADTLSLALSLAMILSYNRKKLLDSDILKCA</sequence>
<keyword evidence="9 15" id="KW-0812">Transmembrane</keyword>
<evidence type="ECO:0000256" key="4">
    <source>
        <dbReference type="ARBA" id="ARBA00020268"/>
    </source>
</evidence>
<dbReference type="Proteomes" id="UP000184052">
    <property type="component" value="Unassembled WGS sequence"/>
</dbReference>
<feature type="transmembrane region" description="Helical" evidence="15">
    <location>
        <begin position="418"/>
        <end position="439"/>
    </location>
</feature>
<dbReference type="GO" id="GO:0005886">
    <property type="term" value="C:plasma membrane"/>
    <property type="evidence" value="ECO:0007669"/>
    <property type="project" value="UniProtKB-SubCell"/>
</dbReference>
<keyword evidence="6" id="KW-0813">Transport</keyword>
<feature type="transmembrane region" description="Helical" evidence="15">
    <location>
        <begin position="58"/>
        <end position="79"/>
    </location>
</feature>
<feature type="transmembrane region" description="Helical" evidence="15">
    <location>
        <begin position="271"/>
        <end position="291"/>
    </location>
</feature>
<comment type="function">
    <text evidence="1">Multidrug efflux pump.</text>
</comment>
<feature type="transmembrane region" description="Helical" evidence="15">
    <location>
        <begin position="390"/>
        <end position="412"/>
    </location>
</feature>
<feature type="transmembrane region" description="Helical" evidence="15">
    <location>
        <begin position="91"/>
        <end position="117"/>
    </location>
</feature>
<evidence type="ECO:0000256" key="11">
    <source>
        <dbReference type="ARBA" id="ARBA00023065"/>
    </source>
</evidence>
<evidence type="ECO:0000256" key="1">
    <source>
        <dbReference type="ARBA" id="ARBA00003408"/>
    </source>
</evidence>
<evidence type="ECO:0000256" key="14">
    <source>
        <dbReference type="ARBA" id="ARBA00031636"/>
    </source>
</evidence>
<protein>
    <recommendedName>
        <fullName evidence="5">Multidrug export protein MepA</fullName>
    </recommendedName>
    <alternativeName>
        <fullName evidence="14">Multidrug-efflux transporter</fullName>
    </alternativeName>
    <alternativeName>
        <fullName evidence="4">Probable multidrug resistance protein NorM</fullName>
    </alternativeName>
</protein>
<evidence type="ECO:0000256" key="6">
    <source>
        <dbReference type="ARBA" id="ARBA00022448"/>
    </source>
</evidence>
<evidence type="ECO:0000313" key="16">
    <source>
        <dbReference type="EMBL" id="SHJ34358.1"/>
    </source>
</evidence>
<keyword evidence="17" id="KW-1185">Reference proteome</keyword>
<keyword evidence="10 15" id="KW-1133">Transmembrane helix</keyword>
<feature type="transmembrane region" description="Helical" evidence="15">
    <location>
        <begin position="20"/>
        <end position="38"/>
    </location>
</feature>
<keyword evidence="13" id="KW-0046">Antibiotic resistance</keyword>
<feature type="transmembrane region" description="Helical" evidence="15">
    <location>
        <begin position="364"/>
        <end position="383"/>
    </location>
</feature>
<evidence type="ECO:0000313" key="17">
    <source>
        <dbReference type="Proteomes" id="UP000184052"/>
    </source>
</evidence>
<proteinExistence type="inferred from homology"/>
<dbReference type="PIRSF" id="PIRSF006603">
    <property type="entry name" value="DinF"/>
    <property type="match status" value="1"/>
</dbReference>
<feature type="transmembrane region" description="Helical" evidence="15">
    <location>
        <begin position="137"/>
        <end position="154"/>
    </location>
</feature>
<dbReference type="GO" id="GO:0006811">
    <property type="term" value="P:monoatomic ion transport"/>
    <property type="evidence" value="ECO:0007669"/>
    <property type="project" value="UniProtKB-KW"/>
</dbReference>
<feature type="transmembrane region" description="Helical" evidence="15">
    <location>
        <begin position="319"/>
        <end position="344"/>
    </location>
</feature>
<dbReference type="CDD" id="cd13143">
    <property type="entry name" value="MATE_MepA_like"/>
    <property type="match status" value="1"/>
</dbReference>
<dbReference type="GO" id="GO:0042910">
    <property type="term" value="F:xenobiotic transmembrane transporter activity"/>
    <property type="evidence" value="ECO:0007669"/>
    <property type="project" value="InterPro"/>
</dbReference>
<evidence type="ECO:0000256" key="15">
    <source>
        <dbReference type="SAM" id="Phobius"/>
    </source>
</evidence>
<dbReference type="RefSeq" id="WP_073049768.1">
    <property type="nucleotide sequence ID" value="NZ_FQZL01000017.1"/>
</dbReference>
<gene>
    <name evidence="16" type="ORF">SAMN02745751_02347</name>
</gene>
<dbReference type="InterPro" id="IPR050222">
    <property type="entry name" value="MATE_MdtK"/>
</dbReference>
<evidence type="ECO:0000256" key="13">
    <source>
        <dbReference type="ARBA" id="ARBA00023251"/>
    </source>
</evidence>
<evidence type="ECO:0000256" key="10">
    <source>
        <dbReference type="ARBA" id="ARBA00022989"/>
    </source>
</evidence>
<name>A0A1M6IIX0_9FIRM</name>
<keyword evidence="12 15" id="KW-0472">Membrane</keyword>
<feature type="transmembrane region" description="Helical" evidence="15">
    <location>
        <begin position="195"/>
        <end position="217"/>
    </location>
</feature>
<organism evidence="16 17">
    <name type="scientific">Dethiosulfatibacter aminovorans DSM 17477</name>
    <dbReference type="NCBI Taxonomy" id="1121476"/>
    <lineage>
        <taxon>Bacteria</taxon>
        <taxon>Bacillati</taxon>
        <taxon>Bacillota</taxon>
        <taxon>Tissierellia</taxon>
        <taxon>Dethiosulfatibacter</taxon>
    </lineage>
</organism>
<evidence type="ECO:0000256" key="5">
    <source>
        <dbReference type="ARBA" id="ARBA00022106"/>
    </source>
</evidence>
<dbReference type="AlphaFoldDB" id="A0A1M6IIX0"/>
<dbReference type="EMBL" id="FQZL01000017">
    <property type="protein sequence ID" value="SHJ34358.1"/>
    <property type="molecule type" value="Genomic_DNA"/>
</dbReference>
<dbReference type="GO" id="GO:0046677">
    <property type="term" value="P:response to antibiotic"/>
    <property type="evidence" value="ECO:0007669"/>
    <property type="project" value="UniProtKB-KW"/>
</dbReference>
<comment type="similarity">
    <text evidence="3">Belongs to the multi antimicrobial extrusion (MATE) (TC 2.A.66.1) family. MepA subfamily.</text>
</comment>
<evidence type="ECO:0000256" key="9">
    <source>
        <dbReference type="ARBA" id="ARBA00022692"/>
    </source>
</evidence>
<comment type="subcellular location">
    <subcellularLocation>
        <location evidence="2">Cell membrane</location>
        <topology evidence="2">Multi-pass membrane protein</topology>
    </subcellularLocation>
</comment>
<accession>A0A1M6IIX0</accession>
<evidence type="ECO:0000256" key="7">
    <source>
        <dbReference type="ARBA" id="ARBA00022449"/>
    </source>
</evidence>
<dbReference type="NCBIfam" id="TIGR00797">
    <property type="entry name" value="matE"/>
    <property type="match status" value="1"/>
</dbReference>
<evidence type="ECO:0000256" key="2">
    <source>
        <dbReference type="ARBA" id="ARBA00004651"/>
    </source>
</evidence>
<evidence type="ECO:0000256" key="3">
    <source>
        <dbReference type="ARBA" id="ARBA00008417"/>
    </source>
</evidence>
<evidence type="ECO:0000256" key="8">
    <source>
        <dbReference type="ARBA" id="ARBA00022475"/>
    </source>
</evidence>
<dbReference type="InterPro" id="IPR002528">
    <property type="entry name" value="MATE_fam"/>
</dbReference>
<dbReference type="InterPro" id="IPR048279">
    <property type="entry name" value="MdtK-like"/>
</dbReference>
<evidence type="ECO:0000256" key="12">
    <source>
        <dbReference type="ARBA" id="ARBA00023136"/>
    </source>
</evidence>